<reference evidence="1" key="2">
    <citation type="submission" date="2020-09" db="EMBL/GenBank/DDBJ databases">
        <authorList>
            <person name="Sun Q."/>
            <person name="Zhou Y."/>
        </authorList>
    </citation>
    <scope>NUCLEOTIDE SEQUENCE</scope>
    <source>
        <strain evidence="1">CGMCC 1.12153</strain>
    </source>
</reference>
<evidence type="ECO:0000313" key="1">
    <source>
        <dbReference type="EMBL" id="GGF15763.1"/>
    </source>
</evidence>
<dbReference type="RefSeq" id="WP_188376626.1">
    <property type="nucleotide sequence ID" value="NZ_BMEL01000001.1"/>
</dbReference>
<comment type="caution">
    <text evidence="1">The sequence shown here is derived from an EMBL/GenBank/DDBJ whole genome shotgun (WGS) entry which is preliminary data.</text>
</comment>
<organism evidence="1 2">
    <name type="scientific">Halobacillus andaensis</name>
    <dbReference type="NCBI Taxonomy" id="1176239"/>
    <lineage>
        <taxon>Bacteria</taxon>
        <taxon>Bacillati</taxon>
        <taxon>Bacillota</taxon>
        <taxon>Bacilli</taxon>
        <taxon>Bacillales</taxon>
        <taxon>Bacillaceae</taxon>
        <taxon>Halobacillus</taxon>
    </lineage>
</organism>
<sequence length="123" mass="13809">MTNKRIADVHQAEMTTITVGSGLLIGDLVHYHPRAKVLAVQEETRTFQDFIDFEDLPFFQAELSPPKPPITIDTTIIHHHSSIRVQNVHIKSASTAGLVQIGSIDYVDGESRLKHIRILESEQ</sequence>
<evidence type="ECO:0008006" key="3">
    <source>
        <dbReference type="Google" id="ProtNLM"/>
    </source>
</evidence>
<protein>
    <recommendedName>
        <fullName evidence="3">Spore germination protein GerPE</fullName>
    </recommendedName>
</protein>
<evidence type="ECO:0000313" key="2">
    <source>
        <dbReference type="Proteomes" id="UP000660110"/>
    </source>
</evidence>
<keyword evidence="2" id="KW-1185">Reference proteome</keyword>
<accession>A0A917B3C5</accession>
<proteinExistence type="predicted"/>
<dbReference type="AlphaFoldDB" id="A0A917B3C5"/>
<dbReference type="Pfam" id="PF10970">
    <property type="entry name" value="GerPE"/>
    <property type="match status" value="1"/>
</dbReference>
<name>A0A917B3C5_HALAA</name>
<dbReference type="EMBL" id="BMEL01000001">
    <property type="protein sequence ID" value="GGF15763.1"/>
    <property type="molecule type" value="Genomic_DNA"/>
</dbReference>
<gene>
    <name evidence="1" type="ORF">GCM10010954_13000</name>
</gene>
<dbReference type="Proteomes" id="UP000660110">
    <property type="component" value="Unassembled WGS sequence"/>
</dbReference>
<dbReference type="InterPro" id="IPR024496">
    <property type="entry name" value="Spore_germ_GerPE"/>
</dbReference>
<reference evidence="1" key="1">
    <citation type="journal article" date="2014" name="Int. J. Syst. Evol. Microbiol.">
        <title>Complete genome sequence of Corynebacterium casei LMG S-19264T (=DSM 44701T), isolated from a smear-ripened cheese.</title>
        <authorList>
            <consortium name="US DOE Joint Genome Institute (JGI-PGF)"/>
            <person name="Walter F."/>
            <person name="Albersmeier A."/>
            <person name="Kalinowski J."/>
            <person name="Ruckert C."/>
        </authorList>
    </citation>
    <scope>NUCLEOTIDE SEQUENCE</scope>
    <source>
        <strain evidence="1">CGMCC 1.12153</strain>
    </source>
</reference>